<gene>
    <name evidence="1" type="ORF">ACFQMH_25310</name>
</gene>
<dbReference type="EMBL" id="JBHSYM010000057">
    <property type="protein sequence ID" value="MFC7014960.1"/>
    <property type="molecule type" value="Genomic_DNA"/>
</dbReference>
<reference evidence="2" key="1">
    <citation type="journal article" date="2019" name="Int. J. Syst. Evol. Microbiol.">
        <title>The Global Catalogue of Microorganisms (GCM) 10K type strain sequencing project: providing services to taxonomists for standard genome sequencing and annotation.</title>
        <authorList>
            <consortium name="The Broad Institute Genomics Platform"/>
            <consortium name="The Broad Institute Genome Sequencing Center for Infectious Disease"/>
            <person name="Wu L."/>
            <person name="Ma J."/>
        </authorList>
    </citation>
    <scope>NUCLEOTIDE SEQUENCE [LARGE SCALE GENOMIC DNA]</scope>
    <source>
        <strain evidence="2">JCM 4855</strain>
    </source>
</reference>
<dbReference type="Proteomes" id="UP001596409">
    <property type="component" value="Unassembled WGS sequence"/>
</dbReference>
<keyword evidence="2" id="KW-1185">Reference proteome</keyword>
<protein>
    <submittedName>
        <fullName evidence="1">Uncharacterized protein</fullName>
    </submittedName>
</protein>
<organism evidence="1 2">
    <name type="scientific">Streptomyces viridiviolaceus</name>
    <dbReference type="NCBI Taxonomy" id="68282"/>
    <lineage>
        <taxon>Bacteria</taxon>
        <taxon>Bacillati</taxon>
        <taxon>Actinomycetota</taxon>
        <taxon>Actinomycetes</taxon>
        <taxon>Kitasatosporales</taxon>
        <taxon>Streptomycetaceae</taxon>
        <taxon>Streptomyces</taxon>
    </lineage>
</organism>
<name>A0ABW2E8B9_9ACTN</name>
<evidence type="ECO:0000313" key="1">
    <source>
        <dbReference type="EMBL" id="MFC7014960.1"/>
    </source>
</evidence>
<evidence type="ECO:0000313" key="2">
    <source>
        <dbReference type="Proteomes" id="UP001596409"/>
    </source>
</evidence>
<proteinExistence type="predicted"/>
<accession>A0ABW2E8B9</accession>
<comment type="caution">
    <text evidence="1">The sequence shown here is derived from an EMBL/GenBank/DDBJ whole genome shotgun (WGS) entry which is preliminary data.</text>
</comment>
<dbReference type="RefSeq" id="WP_189875313.1">
    <property type="nucleotide sequence ID" value="NZ_BMWA01000016.1"/>
</dbReference>
<sequence>MFSRRRARNCSDEAITRAASKTLARHADSTDPRLGAASLEGAPLLNESGAFDRLTVELERPAVNPVFVAVTDAYVRDRDGRLSDAQS</sequence>